<reference evidence="1 2" key="2">
    <citation type="journal article" date="2022" name="Mol. Ecol. Resour.">
        <title>The genomes of chicory, endive, great burdock and yacon provide insights into Asteraceae paleo-polyploidization history and plant inulin production.</title>
        <authorList>
            <person name="Fan W."/>
            <person name="Wang S."/>
            <person name="Wang H."/>
            <person name="Wang A."/>
            <person name="Jiang F."/>
            <person name="Liu H."/>
            <person name="Zhao H."/>
            <person name="Xu D."/>
            <person name="Zhang Y."/>
        </authorList>
    </citation>
    <scope>NUCLEOTIDE SEQUENCE [LARGE SCALE GENOMIC DNA]</scope>
    <source>
        <strain evidence="2">cv. Niubang</strain>
    </source>
</reference>
<keyword evidence="2" id="KW-1185">Reference proteome</keyword>
<reference evidence="2" key="1">
    <citation type="journal article" date="2022" name="Mol. Ecol. Resour.">
        <title>The genomes of chicory, endive, great burdock and yacon provide insights into Asteraceae palaeo-polyploidization history and plant inulin production.</title>
        <authorList>
            <person name="Fan W."/>
            <person name="Wang S."/>
            <person name="Wang H."/>
            <person name="Wang A."/>
            <person name="Jiang F."/>
            <person name="Liu H."/>
            <person name="Zhao H."/>
            <person name="Xu D."/>
            <person name="Zhang Y."/>
        </authorList>
    </citation>
    <scope>NUCLEOTIDE SEQUENCE [LARGE SCALE GENOMIC DNA]</scope>
    <source>
        <strain evidence="2">cv. Niubang</strain>
    </source>
</reference>
<accession>A0ACB9FDP4</accession>
<organism evidence="1 2">
    <name type="scientific">Arctium lappa</name>
    <name type="common">Greater burdock</name>
    <name type="synonym">Lappa major</name>
    <dbReference type="NCBI Taxonomy" id="4217"/>
    <lineage>
        <taxon>Eukaryota</taxon>
        <taxon>Viridiplantae</taxon>
        <taxon>Streptophyta</taxon>
        <taxon>Embryophyta</taxon>
        <taxon>Tracheophyta</taxon>
        <taxon>Spermatophyta</taxon>
        <taxon>Magnoliopsida</taxon>
        <taxon>eudicotyledons</taxon>
        <taxon>Gunneridae</taxon>
        <taxon>Pentapetalae</taxon>
        <taxon>asterids</taxon>
        <taxon>campanulids</taxon>
        <taxon>Asterales</taxon>
        <taxon>Asteraceae</taxon>
        <taxon>Carduoideae</taxon>
        <taxon>Cardueae</taxon>
        <taxon>Arctiinae</taxon>
        <taxon>Arctium</taxon>
    </lineage>
</organism>
<evidence type="ECO:0000313" key="2">
    <source>
        <dbReference type="Proteomes" id="UP001055879"/>
    </source>
</evidence>
<evidence type="ECO:0000313" key="1">
    <source>
        <dbReference type="EMBL" id="KAI3769277.1"/>
    </source>
</evidence>
<dbReference type="EMBL" id="CM042047">
    <property type="protein sequence ID" value="KAI3769277.1"/>
    <property type="molecule type" value="Genomic_DNA"/>
</dbReference>
<proteinExistence type="predicted"/>
<protein>
    <submittedName>
        <fullName evidence="1">Uncharacterized protein</fullName>
    </submittedName>
</protein>
<gene>
    <name evidence="1" type="ORF">L6452_00378</name>
</gene>
<sequence>MKMKSMRKKKSEKQENLKRLRFFDALSVTFRYPTLLAAVAPSSSFTIVCCRGSEFGLHLSGKHLFDDFFRINMKDLDSVIIGRDRCGSGVGGGGSVGLLLHALCDGGLLR</sequence>
<comment type="caution">
    <text evidence="1">The sequence shown here is derived from an EMBL/GenBank/DDBJ whole genome shotgun (WGS) entry which is preliminary data.</text>
</comment>
<name>A0ACB9FDP4_ARCLA</name>
<dbReference type="Proteomes" id="UP001055879">
    <property type="component" value="Linkage Group LG01"/>
</dbReference>